<protein>
    <submittedName>
        <fullName evidence="2">Str. FM013</fullName>
    </submittedName>
</protein>
<evidence type="ECO:0000313" key="3">
    <source>
        <dbReference type="Proteomes" id="UP000053732"/>
    </source>
</evidence>
<sequence>MVIVSIPMYSNLGVHWSLTLLGCSSAVMTPVPFVFYKYGHLIRQRNRNRA</sequence>
<keyword evidence="1" id="KW-0472">Membrane</keyword>
<organism evidence="2 3">
    <name type="scientific">Penicillium camemberti (strain FM 013)</name>
    <dbReference type="NCBI Taxonomy" id="1429867"/>
    <lineage>
        <taxon>Eukaryota</taxon>
        <taxon>Fungi</taxon>
        <taxon>Dikarya</taxon>
        <taxon>Ascomycota</taxon>
        <taxon>Pezizomycotina</taxon>
        <taxon>Eurotiomycetes</taxon>
        <taxon>Eurotiomycetidae</taxon>
        <taxon>Eurotiales</taxon>
        <taxon>Aspergillaceae</taxon>
        <taxon>Penicillium</taxon>
    </lineage>
</organism>
<accession>A0A0G4P9N6</accession>
<evidence type="ECO:0000256" key="1">
    <source>
        <dbReference type="SAM" id="Phobius"/>
    </source>
</evidence>
<gene>
    <name evidence="2" type="ORF">PCAMFM013_S008g000457</name>
</gene>
<keyword evidence="1" id="KW-0812">Transmembrane</keyword>
<evidence type="ECO:0000313" key="2">
    <source>
        <dbReference type="EMBL" id="CRL23028.1"/>
    </source>
</evidence>
<dbReference type="STRING" id="1429867.A0A0G4P9N6"/>
<reference evidence="2 3" key="1">
    <citation type="journal article" date="2014" name="Nat. Commun.">
        <title>Multiple recent horizontal transfers of a large genomic region in cheese making fungi.</title>
        <authorList>
            <person name="Cheeseman K."/>
            <person name="Ropars J."/>
            <person name="Renault P."/>
            <person name="Dupont J."/>
            <person name="Gouzy J."/>
            <person name="Branca A."/>
            <person name="Abraham A.L."/>
            <person name="Ceppi M."/>
            <person name="Conseiller E."/>
            <person name="Debuchy R."/>
            <person name="Malagnac F."/>
            <person name="Goarin A."/>
            <person name="Silar P."/>
            <person name="Lacoste S."/>
            <person name="Sallet E."/>
            <person name="Bensimon A."/>
            <person name="Giraud T."/>
            <person name="Brygoo Y."/>
        </authorList>
    </citation>
    <scope>NUCLEOTIDE SEQUENCE [LARGE SCALE GENOMIC DNA]</scope>
    <source>
        <strain evidence="3">FM 013</strain>
    </source>
</reference>
<proteinExistence type="predicted"/>
<name>A0A0G4P9N6_PENC3</name>
<dbReference type="Proteomes" id="UP000053732">
    <property type="component" value="Unassembled WGS sequence"/>
</dbReference>
<keyword evidence="3" id="KW-1185">Reference proteome</keyword>
<dbReference type="AlphaFoldDB" id="A0A0G4P9N6"/>
<feature type="transmembrane region" description="Helical" evidence="1">
    <location>
        <begin position="14"/>
        <end position="36"/>
    </location>
</feature>
<dbReference type="EMBL" id="HG793141">
    <property type="protein sequence ID" value="CRL23028.1"/>
    <property type="molecule type" value="Genomic_DNA"/>
</dbReference>
<keyword evidence="1" id="KW-1133">Transmembrane helix</keyword>